<protein>
    <recommendedName>
        <fullName evidence="4">glycogen phosphorylase</fullName>
        <ecNumber evidence="4">2.4.1.1</ecNumber>
    </recommendedName>
</protein>
<dbReference type="NCBIfam" id="TIGR02094">
    <property type="entry name" value="more_P_ylases"/>
    <property type="match status" value="1"/>
</dbReference>
<dbReference type="SUPFAM" id="SSF53756">
    <property type="entry name" value="UDP-Glycosyltransferase/glycogen phosphorylase"/>
    <property type="match status" value="1"/>
</dbReference>
<keyword evidence="9" id="KW-0119">Carbohydrate metabolism</keyword>
<organism evidence="13 14">
    <name type="scientific">Thermodesulfobacterium commune</name>
    <dbReference type="NCBI Taxonomy" id="1741"/>
    <lineage>
        <taxon>Bacteria</taxon>
        <taxon>Pseudomonadati</taxon>
        <taxon>Thermodesulfobacteriota</taxon>
        <taxon>Thermodesulfobacteria</taxon>
        <taxon>Thermodesulfobacteriales</taxon>
        <taxon>Thermodesulfobacteriaceae</taxon>
        <taxon>Thermodesulfobacterium</taxon>
    </lineage>
</organism>
<comment type="function">
    <text evidence="10">Phosphorylase is an important allosteric enzyme in carbohydrate metabolism. Enzymes from different sources differ in their regulatory mechanisms and in their natural substrates. However, all known phosphorylases share catalytic and structural properties.</text>
</comment>
<dbReference type="PANTHER" id="PTHR42655:SF1">
    <property type="entry name" value="GLYCOGEN PHOSPHORYLASE"/>
    <property type="match status" value="1"/>
</dbReference>
<comment type="catalytic activity">
    <reaction evidence="1">
        <text>[(1-&gt;4)-alpha-D-glucosyl](n) + phosphate = [(1-&gt;4)-alpha-D-glucosyl](n-1) + alpha-D-glucose 1-phosphate</text>
        <dbReference type="Rhea" id="RHEA:41732"/>
        <dbReference type="Rhea" id="RHEA-COMP:9584"/>
        <dbReference type="Rhea" id="RHEA-COMP:9586"/>
        <dbReference type="ChEBI" id="CHEBI:15444"/>
        <dbReference type="ChEBI" id="CHEBI:43474"/>
        <dbReference type="ChEBI" id="CHEBI:58601"/>
        <dbReference type="EC" id="2.4.1.1"/>
    </reaction>
</comment>
<dbReference type="GO" id="GO:0005975">
    <property type="term" value="P:carbohydrate metabolic process"/>
    <property type="evidence" value="ECO:0007669"/>
    <property type="project" value="InterPro"/>
</dbReference>
<keyword evidence="5" id="KW-0021">Allosteric enzyme</keyword>
<name>A0A101FJN9_9BACT</name>
<evidence type="ECO:0000256" key="9">
    <source>
        <dbReference type="ARBA" id="ARBA00023277"/>
    </source>
</evidence>
<evidence type="ECO:0000256" key="8">
    <source>
        <dbReference type="ARBA" id="ARBA00022898"/>
    </source>
</evidence>
<comment type="similarity">
    <text evidence="3">Belongs to the glycogen phosphorylase family.</text>
</comment>
<evidence type="ECO:0000256" key="7">
    <source>
        <dbReference type="ARBA" id="ARBA00022679"/>
    </source>
</evidence>
<dbReference type="EC" id="2.4.1.1" evidence="4"/>
<keyword evidence="8 11" id="KW-0663">Pyridoxal phosphate</keyword>
<dbReference type="EMBL" id="DLVE01000025">
    <property type="protein sequence ID" value="HAA83578.1"/>
    <property type="molecule type" value="Genomic_DNA"/>
</dbReference>
<dbReference type="InterPro" id="IPR000811">
    <property type="entry name" value="Glyco_trans_35"/>
</dbReference>
<accession>A0A101FJN9</accession>
<evidence type="ECO:0000256" key="6">
    <source>
        <dbReference type="ARBA" id="ARBA00022676"/>
    </source>
</evidence>
<dbReference type="Pfam" id="PF11897">
    <property type="entry name" value="DUF3417"/>
    <property type="match status" value="1"/>
</dbReference>
<dbReference type="InterPro" id="IPR024517">
    <property type="entry name" value="Glycogen_phosphorylase_DUF3417"/>
</dbReference>
<evidence type="ECO:0000313" key="14">
    <source>
        <dbReference type="Proteomes" id="UP000257240"/>
    </source>
</evidence>
<evidence type="ECO:0000256" key="5">
    <source>
        <dbReference type="ARBA" id="ARBA00022533"/>
    </source>
</evidence>
<evidence type="ECO:0000256" key="4">
    <source>
        <dbReference type="ARBA" id="ARBA00012591"/>
    </source>
</evidence>
<dbReference type="AlphaFoldDB" id="A0A101FJN9"/>
<evidence type="ECO:0000256" key="11">
    <source>
        <dbReference type="PIRSR" id="PIRSR000460-1"/>
    </source>
</evidence>
<dbReference type="PIRSF" id="PIRSF000460">
    <property type="entry name" value="Pprylas_GlgP"/>
    <property type="match status" value="1"/>
</dbReference>
<dbReference type="GO" id="GO:0030170">
    <property type="term" value="F:pyridoxal phosphate binding"/>
    <property type="evidence" value="ECO:0007669"/>
    <property type="project" value="InterPro"/>
</dbReference>
<evidence type="ECO:0000256" key="10">
    <source>
        <dbReference type="ARBA" id="ARBA00025174"/>
    </source>
</evidence>
<dbReference type="Gene3D" id="3.40.50.2000">
    <property type="entry name" value="Glycogen Phosphorylase B"/>
    <property type="match status" value="3"/>
</dbReference>
<feature type="modified residue" description="N6-(pyridoxal phosphate)lysine" evidence="11">
    <location>
        <position position="605"/>
    </location>
</feature>
<comment type="cofactor">
    <cofactor evidence="2">
        <name>pyridoxal 5'-phosphate</name>
        <dbReference type="ChEBI" id="CHEBI:597326"/>
    </cofactor>
</comment>
<keyword evidence="7" id="KW-0808">Transferase</keyword>
<dbReference type="GO" id="GO:0008184">
    <property type="term" value="F:glycogen phosphorylase activity"/>
    <property type="evidence" value="ECO:0007669"/>
    <property type="project" value="InterPro"/>
</dbReference>
<proteinExistence type="inferred from homology"/>
<dbReference type="Pfam" id="PF00343">
    <property type="entry name" value="Phosphorylase"/>
    <property type="match status" value="1"/>
</dbReference>
<keyword evidence="6" id="KW-0328">Glycosyltransferase</keyword>
<evidence type="ECO:0000256" key="2">
    <source>
        <dbReference type="ARBA" id="ARBA00001933"/>
    </source>
</evidence>
<sequence length="854" mass="100344">MPFKKFFVYPSIPKELDKLLKISKNLWFSWNYDVLSFFYKIDRDLFRQVEHNPFKLIYYLPNIRLKALAQNQTFLMDLEDLWEAFQEYKEYVHPEVKKHRIDPEDKIVYFCTEFGLHPTLPFYAGGLGVLAGDFLMSASDLGLPMIGVGLAYQHGYLKQTIDPNQKTQTENPEILDLFLNFLEEVKNPDGTSMALSMNLMGVEIKLRVFKLEVGKVLCYFLDSTHPENPEEIKEILRYLYPGEIEKRIQQEIILGIGGYKLLKALNLNPKIYHLNEGHSAFVLLARLKDLLSQGFSLDEAIMLIKETTVFTTHTPVIAGNEHFPKELIKKYLWEELEELVELTKNENIILEFYKQGTLKENPEIFWLPALAINYSSNVNAVSKLHQKTTKKMWHPLFPELPEEEVPIDYVTNGVHWRWLSEPFYQLFKKYLGANFIYMSPEDSTWEAILKIPDEEIWEAHKKNKYRLLNLIKTQLKEESFKLNLSEEKQNYQPPKAQDLIIGCARRMTGYKRNSLILYHKERILKLLTEKDIVLVFAGKAHPKDVEGKNIIREILEFRETYKLYHKIIFLENYNIHLARYLIWGSDVWLNTPLRPMEACGTSGMKAAMNGVLNLSVLDGWWPEGYNQLNGWAIIPKEGLPPYNHYEAHQIYTLLEKEIYPLFTERDEDGIPRDWVKMMKHSMYIACKQFSTNRMLLEYIDKFYSPILERLKHLSQKDFSLLKALAEEKRILTENWENIKFIEVKENLEKTFLQEGQEVKVSAKVFLGSLNPELIEVQLVLIEEIACVCNLGEEEDRESYVRSFPLKLVEFKDGVGVYQKSLPLYGPGLKAYNFRVVPKNFYLRRYYPNLVKWTF</sequence>
<comment type="caution">
    <text evidence="13">The sequence shown here is derived from an EMBL/GenBank/DDBJ whole genome shotgun (WGS) entry which is preliminary data.</text>
</comment>
<feature type="domain" description="DUF3417" evidence="12">
    <location>
        <begin position="12"/>
        <end position="120"/>
    </location>
</feature>
<evidence type="ECO:0000313" key="13">
    <source>
        <dbReference type="EMBL" id="HAA83578.1"/>
    </source>
</evidence>
<dbReference type="InterPro" id="IPR035090">
    <property type="entry name" value="Pyridoxal_P_attach_site"/>
</dbReference>
<gene>
    <name evidence="13" type="ORF">DCE01_02125</name>
</gene>
<evidence type="ECO:0000256" key="3">
    <source>
        <dbReference type="ARBA" id="ARBA00006047"/>
    </source>
</evidence>
<dbReference type="InterPro" id="IPR011834">
    <property type="entry name" value="Agluc_phsphrylas"/>
</dbReference>
<evidence type="ECO:0000259" key="12">
    <source>
        <dbReference type="Pfam" id="PF11897"/>
    </source>
</evidence>
<dbReference type="PANTHER" id="PTHR42655">
    <property type="entry name" value="GLYCOGEN PHOSPHORYLASE"/>
    <property type="match status" value="1"/>
</dbReference>
<dbReference type="InterPro" id="IPR052182">
    <property type="entry name" value="Glycogen/Maltodextrin_Phosph"/>
</dbReference>
<dbReference type="Proteomes" id="UP000257240">
    <property type="component" value="Unassembled WGS sequence"/>
</dbReference>
<evidence type="ECO:0000256" key="1">
    <source>
        <dbReference type="ARBA" id="ARBA00001275"/>
    </source>
</evidence>
<dbReference type="PROSITE" id="PS00102">
    <property type="entry name" value="PHOSPHORYLASE"/>
    <property type="match status" value="1"/>
</dbReference>
<reference evidence="13 14" key="1">
    <citation type="journal article" date="2018" name="Nat. Biotechnol.">
        <title>A standardized bacterial taxonomy based on genome phylogeny substantially revises the tree of life.</title>
        <authorList>
            <person name="Parks D.H."/>
            <person name="Chuvochina M."/>
            <person name="Waite D.W."/>
            <person name="Rinke C."/>
            <person name="Skarshewski A."/>
            <person name="Chaumeil P.A."/>
            <person name="Hugenholtz P."/>
        </authorList>
    </citation>
    <scope>NUCLEOTIDE SEQUENCE [LARGE SCALE GENOMIC DNA]</scope>
    <source>
        <strain evidence="13">UBA12529</strain>
    </source>
</reference>